<keyword evidence="1" id="KW-0862">Zinc</keyword>
<feature type="domain" description="CCHC-type" evidence="3">
    <location>
        <begin position="18"/>
        <end position="33"/>
    </location>
</feature>
<comment type="caution">
    <text evidence="4">The sequence shown here is derived from an EMBL/GenBank/DDBJ whole genome shotgun (WGS) entry which is preliminary data.</text>
</comment>
<dbReference type="EMBL" id="JAEPRA010000010">
    <property type="protein sequence ID" value="KAG2179611.1"/>
    <property type="molecule type" value="Genomic_DNA"/>
</dbReference>
<evidence type="ECO:0000259" key="3">
    <source>
        <dbReference type="PROSITE" id="PS50158"/>
    </source>
</evidence>
<dbReference type="InterPro" id="IPR036875">
    <property type="entry name" value="Znf_CCHC_sf"/>
</dbReference>
<feature type="domain" description="CCHC-type" evidence="3">
    <location>
        <begin position="38"/>
        <end position="52"/>
    </location>
</feature>
<dbReference type="SMART" id="SM00343">
    <property type="entry name" value="ZnF_C2HC"/>
    <property type="match status" value="2"/>
</dbReference>
<dbReference type="InterPro" id="IPR001878">
    <property type="entry name" value="Znf_CCHC"/>
</dbReference>
<feature type="region of interest" description="Disordered" evidence="2">
    <location>
        <begin position="68"/>
        <end position="138"/>
    </location>
</feature>
<gene>
    <name evidence="4" type="ORF">INT44_006459</name>
</gene>
<keyword evidence="1" id="KW-0863">Zinc-finger</keyword>
<accession>A0A8H7PUU0</accession>
<protein>
    <recommendedName>
        <fullName evidence="3">CCHC-type domain-containing protein</fullName>
    </recommendedName>
</protein>
<evidence type="ECO:0000313" key="5">
    <source>
        <dbReference type="Proteomes" id="UP000612746"/>
    </source>
</evidence>
<sequence length="238" mass="27042">MKWDLHVPASFEGAPPVCIQCRQVGHIKAECPRMTSIRCFQCQKRGHTARKCLNREQSYEKEIDSYIQARDGQKKKQNDGINAASPEKQKPVSKNTVQEQKKGEMDITAMTVEEEEDVGDKDMDMDKDPEEEDPTTNWESGLQASMHAPIETATHMKIDLPKELTGSPKVRTQKIESRKEMLAMSSTRPQKRRLPIAPRTLPEDIKKYVRSTTIIEEPVIIRVAAKDMPTTIPTTKIV</sequence>
<evidence type="ECO:0000256" key="2">
    <source>
        <dbReference type="SAM" id="MobiDB-lite"/>
    </source>
</evidence>
<evidence type="ECO:0000256" key="1">
    <source>
        <dbReference type="PROSITE-ProRule" id="PRU00047"/>
    </source>
</evidence>
<reference evidence="4" key="1">
    <citation type="submission" date="2020-12" db="EMBL/GenBank/DDBJ databases">
        <title>Metabolic potential, ecology and presence of endohyphal bacteria is reflected in genomic diversity of Mucoromycotina.</title>
        <authorList>
            <person name="Muszewska A."/>
            <person name="Okrasinska A."/>
            <person name="Steczkiewicz K."/>
            <person name="Drgas O."/>
            <person name="Orlowska M."/>
            <person name="Perlinska-Lenart U."/>
            <person name="Aleksandrzak-Piekarczyk T."/>
            <person name="Szatraj K."/>
            <person name="Zielenkiewicz U."/>
            <person name="Pilsyk S."/>
            <person name="Malc E."/>
            <person name="Mieczkowski P."/>
            <person name="Kruszewska J.S."/>
            <person name="Biernat P."/>
            <person name="Pawlowska J."/>
        </authorList>
    </citation>
    <scope>NUCLEOTIDE SEQUENCE</scope>
    <source>
        <strain evidence="4">WA0000051536</strain>
    </source>
</reference>
<dbReference type="GO" id="GO:0003676">
    <property type="term" value="F:nucleic acid binding"/>
    <property type="evidence" value="ECO:0007669"/>
    <property type="project" value="InterPro"/>
</dbReference>
<dbReference type="AlphaFoldDB" id="A0A8H7PUU0"/>
<keyword evidence="5" id="KW-1185">Reference proteome</keyword>
<dbReference type="GO" id="GO:0008270">
    <property type="term" value="F:zinc ion binding"/>
    <property type="evidence" value="ECO:0007669"/>
    <property type="project" value="UniProtKB-KW"/>
</dbReference>
<dbReference type="PROSITE" id="PS50158">
    <property type="entry name" value="ZF_CCHC"/>
    <property type="match status" value="2"/>
</dbReference>
<dbReference type="SUPFAM" id="SSF57756">
    <property type="entry name" value="Retrovirus zinc finger-like domains"/>
    <property type="match status" value="1"/>
</dbReference>
<name>A0A8H7PUU0_9FUNG</name>
<dbReference type="Proteomes" id="UP000612746">
    <property type="component" value="Unassembled WGS sequence"/>
</dbReference>
<evidence type="ECO:0000313" key="4">
    <source>
        <dbReference type="EMBL" id="KAG2179611.1"/>
    </source>
</evidence>
<organism evidence="4 5">
    <name type="scientific">Umbelopsis vinacea</name>
    <dbReference type="NCBI Taxonomy" id="44442"/>
    <lineage>
        <taxon>Eukaryota</taxon>
        <taxon>Fungi</taxon>
        <taxon>Fungi incertae sedis</taxon>
        <taxon>Mucoromycota</taxon>
        <taxon>Mucoromycotina</taxon>
        <taxon>Umbelopsidomycetes</taxon>
        <taxon>Umbelopsidales</taxon>
        <taxon>Umbelopsidaceae</taxon>
        <taxon>Umbelopsis</taxon>
    </lineage>
</organism>
<proteinExistence type="predicted"/>
<dbReference type="Gene3D" id="4.10.60.10">
    <property type="entry name" value="Zinc finger, CCHC-type"/>
    <property type="match status" value="1"/>
</dbReference>
<keyword evidence="1" id="KW-0479">Metal-binding</keyword>
<dbReference type="OrthoDB" id="2286764at2759"/>